<sequence length="165" mass="19203">MREYLLYCIYCNEYTSLGKHVEKEGHFEGEYSLLYNQRINNDDILCRFLIRHVGHDLRMYYSPTDDYSDVLKKADRFMDADIDTIVELTVDREAQKVNEIQMERGLGQLQLNVLNKLLDEAVNIISKLPTNTSAEAQFLLGKEEGLKQAQAILKDLMDKTNTLYK</sequence>
<dbReference type="OrthoDB" id="2470430at2"/>
<reference evidence="1 3" key="1">
    <citation type="submission" date="2015-07" db="EMBL/GenBank/DDBJ databases">
        <title>Fjat-14205 dsm 2895.</title>
        <authorList>
            <person name="Liu B."/>
            <person name="Wang J."/>
            <person name="Zhu Y."/>
            <person name="Liu G."/>
            <person name="Chen Q."/>
            <person name="Chen Z."/>
            <person name="Lan J."/>
            <person name="Che J."/>
            <person name="Ge C."/>
            <person name="Shi H."/>
            <person name="Pan Z."/>
            <person name="Liu X."/>
        </authorList>
    </citation>
    <scope>NUCLEOTIDE SEQUENCE [LARGE SCALE GENOMIC DNA]</scope>
    <source>
        <strain evidence="1 3">DSM 2895</strain>
    </source>
</reference>
<dbReference type="EMBL" id="FNED01000022">
    <property type="protein sequence ID" value="SDJ62233.1"/>
    <property type="molecule type" value="Genomic_DNA"/>
</dbReference>
<gene>
    <name evidence="1" type="ORF">AF333_17465</name>
    <name evidence="2" type="ORF">SAMN04487909_12279</name>
</gene>
<keyword evidence="3" id="KW-1185">Reference proteome</keyword>
<evidence type="ECO:0000313" key="3">
    <source>
        <dbReference type="Proteomes" id="UP000037269"/>
    </source>
</evidence>
<dbReference type="PATRIC" id="fig|47500.8.peg.3824"/>
<reference evidence="2 4" key="2">
    <citation type="submission" date="2016-10" db="EMBL/GenBank/DDBJ databases">
        <authorList>
            <person name="de Groot N.N."/>
        </authorList>
    </citation>
    <scope>NUCLEOTIDE SEQUENCE [LARGE SCALE GENOMIC DNA]</scope>
    <source>
        <strain evidence="2 4">DSM 2895</strain>
    </source>
</reference>
<accession>A0A0D1YGV7</accession>
<evidence type="ECO:0000313" key="4">
    <source>
        <dbReference type="Proteomes" id="UP000182836"/>
    </source>
</evidence>
<dbReference type="EMBL" id="LGUG01000004">
    <property type="protein sequence ID" value="KON96999.1"/>
    <property type="molecule type" value="Genomic_DNA"/>
</dbReference>
<dbReference type="Proteomes" id="UP000037269">
    <property type="component" value="Unassembled WGS sequence"/>
</dbReference>
<dbReference type="GeneID" id="42306956"/>
<organism evidence="1 3">
    <name type="scientific">Aneurinibacillus migulanus</name>
    <name type="common">Bacillus migulanus</name>
    <dbReference type="NCBI Taxonomy" id="47500"/>
    <lineage>
        <taxon>Bacteria</taxon>
        <taxon>Bacillati</taxon>
        <taxon>Bacillota</taxon>
        <taxon>Bacilli</taxon>
        <taxon>Bacillales</taxon>
        <taxon>Paenibacillaceae</taxon>
        <taxon>Aneurinibacillus group</taxon>
        <taxon>Aneurinibacillus</taxon>
    </lineage>
</organism>
<dbReference type="AlphaFoldDB" id="A0A0D1YGV7"/>
<dbReference type="Proteomes" id="UP000182836">
    <property type="component" value="Unassembled WGS sequence"/>
</dbReference>
<evidence type="ECO:0000313" key="1">
    <source>
        <dbReference type="EMBL" id="KON96999.1"/>
    </source>
</evidence>
<evidence type="ECO:0000313" key="2">
    <source>
        <dbReference type="EMBL" id="SDJ62233.1"/>
    </source>
</evidence>
<dbReference type="STRING" id="47500.AF333_17465"/>
<protein>
    <submittedName>
        <fullName evidence="1">Uncharacterized protein</fullName>
    </submittedName>
</protein>
<proteinExistence type="predicted"/>
<name>A0A0D1YGV7_ANEMI</name>
<dbReference type="RefSeq" id="WP_043064581.1">
    <property type="nucleotide sequence ID" value="NZ_BJOA01000220.1"/>
</dbReference>